<dbReference type="Proteomes" id="UP000318138">
    <property type="component" value="Chromosome"/>
</dbReference>
<dbReference type="GO" id="GO:0046522">
    <property type="term" value="F:S-methyl-5-thioribose kinase activity"/>
    <property type="evidence" value="ECO:0007669"/>
    <property type="project" value="UniProtKB-EC"/>
</dbReference>
<evidence type="ECO:0000259" key="8">
    <source>
        <dbReference type="Pfam" id="PF01636"/>
    </source>
</evidence>
<gene>
    <name evidence="9" type="primary">mtnK</name>
    <name evidence="9" type="ORF">FLK61_24170</name>
</gene>
<dbReference type="PANTHER" id="PTHR34273">
    <property type="entry name" value="METHYLTHIORIBOSE KINASE"/>
    <property type="match status" value="1"/>
</dbReference>
<evidence type="ECO:0000256" key="4">
    <source>
        <dbReference type="ARBA" id="ARBA00022679"/>
    </source>
</evidence>
<comment type="similarity">
    <text evidence="1">Belongs to the methylthioribose kinase family.</text>
</comment>
<evidence type="ECO:0000256" key="2">
    <source>
        <dbReference type="ARBA" id="ARBA00011738"/>
    </source>
</evidence>
<sequence length="398" mass="44680">MTEQEAIDYAREKLHYFDEAASLSCKEIGDGNLNYVFRVIDDKTGQSLIIKQAGPVARISDEFIVSPDRNRIETDILRLQGTLAPGYVPEVYHYDAEKNCVVMEDLSDYTILRAAFLKHETYPKLAEHLSTFLVETLVSTSDLVLNHKEKKELVKSFTNPELCEITEDLVYTEPFYAHPRNDVFLGTRHFVEREIWGDKILALETAKLKFQFLTNAQALLHGDLHTGSIFVTQDATKIIDPEFAFYGPAGYDVGTIIANLIFAYVNAEHTSEGPSERESFQAYITTTIETLIDSFKTKFIQAFEAKATEHVARYDGFLEHYLQSVLEDATAVAGLELCRRIIGIAKVADITSIANTEARTKAEITCLTLGKAFILDRAKYQTGTDITNALKGATHVTH</sequence>
<accession>A0A859FJZ9</accession>
<dbReference type="GO" id="GO:0009086">
    <property type="term" value="P:methionine biosynthetic process"/>
    <property type="evidence" value="ECO:0007669"/>
    <property type="project" value="InterPro"/>
</dbReference>
<reference evidence="10" key="1">
    <citation type="submission" date="2019-07" db="EMBL/GenBank/DDBJ databases">
        <title>Bacillus alkalisoli sp. nov. isolated from saline soil.</title>
        <authorList>
            <person name="Sun J.-Q."/>
            <person name="Xu L."/>
        </authorList>
    </citation>
    <scope>NUCLEOTIDE SEQUENCE [LARGE SCALE GENOMIC DNA]</scope>
    <source>
        <strain evidence="10">M4U3P1</strain>
    </source>
</reference>
<evidence type="ECO:0000256" key="1">
    <source>
        <dbReference type="ARBA" id="ARBA00010165"/>
    </source>
</evidence>
<evidence type="ECO:0000256" key="5">
    <source>
        <dbReference type="ARBA" id="ARBA00022741"/>
    </source>
</evidence>
<dbReference type="PANTHER" id="PTHR34273:SF2">
    <property type="entry name" value="METHYLTHIORIBOSE KINASE"/>
    <property type="match status" value="1"/>
</dbReference>
<name>A0A859FJZ9_9BACI</name>
<dbReference type="Gene3D" id="3.30.200.20">
    <property type="entry name" value="Phosphorylase Kinase, domain 1"/>
    <property type="match status" value="1"/>
</dbReference>
<keyword evidence="10" id="KW-1185">Reference proteome</keyword>
<evidence type="ECO:0000313" key="10">
    <source>
        <dbReference type="Proteomes" id="UP000318138"/>
    </source>
</evidence>
<dbReference type="AlphaFoldDB" id="A0A859FJZ9"/>
<evidence type="ECO:0000256" key="6">
    <source>
        <dbReference type="ARBA" id="ARBA00022777"/>
    </source>
</evidence>
<dbReference type="GO" id="GO:0005524">
    <property type="term" value="F:ATP binding"/>
    <property type="evidence" value="ECO:0007669"/>
    <property type="project" value="UniProtKB-KW"/>
</dbReference>
<dbReference type="Gene3D" id="3.90.1200.10">
    <property type="match status" value="1"/>
</dbReference>
<keyword evidence="4 9" id="KW-0808">Transferase</keyword>
<dbReference type="SUPFAM" id="SSF56112">
    <property type="entry name" value="Protein kinase-like (PK-like)"/>
    <property type="match status" value="1"/>
</dbReference>
<dbReference type="EMBL" id="CP041372">
    <property type="protein sequence ID" value="QKS73141.1"/>
    <property type="molecule type" value="Genomic_DNA"/>
</dbReference>
<dbReference type="EC" id="2.7.1.100" evidence="3"/>
<evidence type="ECO:0000256" key="3">
    <source>
        <dbReference type="ARBA" id="ARBA00012128"/>
    </source>
</evidence>
<dbReference type="NCBIfam" id="TIGR01767">
    <property type="entry name" value="MTRK"/>
    <property type="match status" value="1"/>
</dbReference>
<organism evidence="9 10">
    <name type="scientific">Paenalkalicoccus suaedae</name>
    <dbReference type="NCBI Taxonomy" id="2592382"/>
    <lineage>
        <taxon>Bacteria</taxon>
        <taxon>Bacillati</taxon>
        <taxon>Bacillota</taxon>
        <taxon>Bacilli</taxon>
        <taxon>Bacillales</taxon>
        <taxon>Bacillaceae</taxon>
        <taxon>Paenalkalicoccus</taxon>
    </lineage>
</organism>
<feature type="domain" description="Aminoglycoside phosphotransferase" evidence="8">
    <location>
        <begin position="25"/>
        <end position="259"/>
    </location>
</feature>
<keyword evidence="6 9" id="KW-0418">Kinase</keyword>
<evidence type="ECO:0000313" key="9">
    <source>
        <dbReference type="EMBL" id="QKS73141.1"/>
    </source>
</evidence>
<keyword evidence="7" id="KW-0067">ATP-binding</keyword>
<comment type="subunit">
    <text evidence="2">Homodimer.</text>
</comment>
<proteinExistence type="inferred from homology"/>
<dbReference type="InterPro" id="IPR009212">
    <property type="entry name" value="Methylthioribose_kinase"/>
</dbReference>
<dbReference type="InterPro" id="IPR011009">
    <property type="entry name" value="Kinase-like_dom_sf"/>
</dbReference>
<dbReference type="Pfam" id="PF01636">
    <property type="entry name" value="APH"/>
    <property type="match status" value="1"/>
</dbReference>
<dbReference type="InterPro" id="IPR002575">
    <property type="entry name" value="Aminoglycoside_PTrfase"/>
</dbReference>
<dbReference type="PIRSF" id="PIRSF031134">
    <property type="entry name" value="MTRK"/>
    <property type="match status" value="1"/>
</dbReference>
<evidence type="ECO:0000256" key="7">
    <source>
        <dbReference type="ARBA" id="ARBA00022840"/>
    </source>
</evidence>
<protein>
    <recommendedName>
        <fullName evidence="3">S-methyl-5-thioribose kinase</fullName>
        <ecNumber evidence="3">2.7.1.100</ecNumber>
    </recommendedName>
</protein>
<dbReference type="KEGG" id="psua:FLK61_24170"/>
<keyword evidence="5" id="KW-0547">Nucleotide-binding</keyword>